<sequence length="660" mass="74663">MTRIDYVDNFVTSVNRRESWPLFSSYSCYQQLVTQTKTLSKDHAALSEVYSTHLVSRLQQVVEDVQRIYKRCREIGLEMQEEILRTLHELHTTMKTHHTYQTECRQAESKLRLAENQKLKMEQANTPKEKLCRSKKYRLIEKEVQKKLREYLLGTSRIARLDAKREHIRQTLIDSAMSLSSSSNTSNPSPSLAASTILESRSVVIRELSQQLQQHANSGGTLLLPPASKPPRRRNRIGRLQTNGQPKLFGGSLEEYLEATNQEIPLIIKSCIRVINLYETESLEATALYDFNARSERELSLKKGDHVILYTQKSNDWWKGSVNGKEGLIPDGYIMVKIKDDDRGDKMEMYKSSSSEDSMKRRTSSSNDSILSTTSSSHSPLLSNNNPVSWTPVIIDNQPESLPSTLSESDKKSNVEKEADDQVLRVEVEENIKITLIDPSPKHQHESLRDLTALTSFGTKEERLNVKYSPLLRRNHTKALSMGDSADNDEVRKSFSQNRQLWQQRASSHTSVANLGLPKEARDFRPKHTPDLVMDLPIPEGVKSPEENSELTAAPTTANEPESPDMALAAERFAKQNQCTLKKNTRDVRHRKEKTDKNGTAGAGGAMCSGSDEDSSQVISSPAIKPQIKAKPQILRKPIMTPSPTVPPLQIIHQERMEQQ</sequence>
<dbReference type="Gene3D" id="1.20.1270.60">
    <property type="entry name" value="Arfaptin homology (AH) domain/BAR domain"/>
    <property type="match status" value="1"/>
</dbReference>
<dbReference type="PRINTS" id="PR01887">
    <property type="entry name" value="SPECTRNALPHA"/>
</dbReference>
<evidence type="ECO:0000256" key="4">
    <source>
        <dbReference type="SAM" id="Coils"/>
    </source>
</evidence>
<dbReference type="SMART" id="SM00326">
    <property type="entry name" value="SH3"/>
    <property type="match status" value="1"/>
</dbReference>
<dbReference type="InterPro" id="IPR051627">
    <property type="entry name" value="SLIT-ROBO_RhoGAP"/>
</dbReference>
<dbReference type="PRINTS" id="PR00452">
    <property type="entry name" value="SH3DOMAIN"/>
</dbReference>
<feature type="region of interest" description="Disordered" evidence="5">
    <location>
        <begin position="345"/>
        <end position="419"/>
    </location>
</feature>
<evidence type="ECO:0000256" key="5">
    <source>
        <dbReference type="SAM" id="MobiDB-lite"/>
    </source>
</evidence>
<feature type="compositionally biased region" description="Basic and acidic residues" evidence="5">
    <location>
        <begin position="519"/>
        <end position="530"/>
    </location>
</feature>
<dbReference type="Proteomes" id="UP001367676">
    <property type="component" value="Unassembled WGS sequence"/>
</dbReference>
<feature type="compositionally biased region" description="Polar residues" evidence="5">
    <location>
        <begin position="398"/>
        <end position="407"/>
    </location>
</feature>
<evidence type="ECO:0000256" key="3">
    <source>
        <dbReference type="PROSITE-ProRule" id="PRU00192"/>
    </source>
</evidence>
<keyword evidence="1 3" id="KW-0728">SH3 domain</keyword>
<organism evidence="7 8">
    <name type="scientific">Parthenolecanium corni</name>
    <dbReference type="NCBI Taxonomy" id="536013"/>
    <lineage>
        <taxon>Eukaryota</taxon>
        <taxon>Metazoa</taxon>
        <taxon>Ecdysozoa</taxon>
        <taxon>Arthropoda</taxon>
        <taxon>Hexapoda</taxon>
        <taxon>Insecta</taxon>
        <taxon>Pterygota</taxon>
        <taxon>Neoptera</taxon>
        <taxon>Paraneoptera</taxon>
        <taxon>Hemiptera</taxon>
        <taxon>Sternorrhyncha</taxon>
        <taxon>Coccoidea</taxon>
        <taxon>Coccidae</taxon>
        <taxon>Parthenolecanium</taxon>
    </lineage>
</organism>
<dbReference type="Gene3D" id="2.30.30.40">
    <property type="entry name" value="SH3 Domains"/>
    <property type="match status" value="1"/>
</dbReference>
<feature type="compositionally biased region" description="Polar residues" evidence="5">
    <location>
        <begin position="550"/>
        <end position="560"/>
    </location>
</feature>
<dbReference type="Pfam" id="PF00018">
    <property type="entry name" value="SH3_1"/>
    <property type="match status" value="1"/>
</dbReference>
<protein>
    <recommendedName>
        <fullName evidence="6">SH3 domain-containing protein</fullName>
    </recommendedName>
</protein>
<feature type="region of interest" description="Disordered" evidence="5">
    <location>
        <begin position="586"/>
        <end position="660"/>
    </location>
</feature>
<dbReference type="InterPro" id="IPR027267">
    <property type="entry name" value="AH/BAR_dom_sf"/>
</dbReference>
<reference evidence="7 8" key="1">
    <citation type="submission" date="2024-03" db="EMBL/GenBank/DDBJ databases">
        <title>Adaptation during the transition from Ophiocordyceps entomopathogen to insect associate is accompanied by gene loss and intensified selection.</title>
        <authorList>
            <person name="Ward C.M."/>
            <person name="Onetto C.A."/>
            <person name="Borneman A.R."/>
        </authorList>
    </citation>
    <scope>NUCLEOTIDE SEQUENCE [LARGE SCALE GENOMIC DNA]</scope>
    <source>
        <strain evidence="7">AWRI1</strain>
        <tissue evidence="7">Single Adult Female</tissue>
    </source>
</reference>
<evidence type="ECO:0000313" key="8">
    <source>
        <dbReference type="Proteomes" id="UP001367676"/>
    </source>
</evidence>
<feature type="region of interest" description="Disordered" evidence="5">
    <location>
        <begin position="504"/>
        <end position="563"/>
    </location>
</feature>
<dbReference type="PANTHER" id="PTHR14166">
    <property type="entry name" value="SLIT-ROBO RHO GTPASE ACTIVATING PROTEIN"/>
    <property type="match status" value="1"/>
</dbReference>
<gene>
    <name evidence="7" type="ORF">V9T40_012333</name>
</gene>
<evidence type="ECO:0000313" key="7">
    <source>
        <dbReference type="EMBL" id="KAK7576047.1"/>
    </source>
</evidence>
<accession>A0AAN9XZ85</accession>
<evidence type="ECO:0000256" key="1">
    <source>
        <dbReference type="ARBA" id="ARBA00022443"/>
    </source>
</evidence>
<dbReference type="InterPro" id="IPR001452">
    <property type="entry name" value="SH3_domain"/>
</dbReference>
<proteinExistence type="predicted"/>
<evidence type="ECO:0000256" key="2">
    <source>
        <dbReference type="ARBA" id="ARBA00023054"/>
    </source>
</evidence>
<feature type="coiled-coil region" evidence="4">
    <location>
        <begin position="97"/>
        <end position="124"/>
    </location>
</feature>
<feature type="domain" description="SH3" evidence="6">
    <location>
        <begin position="280"/>
        <end position="339"/>
    </location>
</feature>
<name>A0AAN9XZ85_9HEMI</name>
<keyword evidence="2 4" id="KW-0175">Coiled coil</keyword>
<dbReference type="PROSITE" id="PS50002">
    <property type="entry name" value="SH3"/>
    <property type="match status" value="1"/>
</dbReference>
<feature type="compositionally biased region" description="Polar residues" evidence="5">
    <location>
        <begin position="504"/>
        <end position="513"/>
    </location>
</feature>
<dbReference type="SUPFAM" id="SSF103657">
    <property type="entry name" value="BAR/IMD domain-like"/>
    <property type="match status" value="1"/>
</dbReference>
<dbReference type="InterPro" id="IPR036028">
    <property type="entry name" value="SH3-like_dom_sf"/>
</dbReference>
<evidence type="ECO:0000259" key="6">
    <source>
        <dbReference type="PROSITE" id="PS50002"/>
    </source>
</evidence>
<dbReference type="FunFam" id="2.30.30.40:FF:000136">
    <property type="entry name" value="Rho GTPase activating protein 4"/>
    <property type="match status" value="1"/>
</dbReference>
<feature type="compositionally biased region" description="Low complexity" evidence="5">
    <location>
        <begin position="364"/>
        <end position="386"/>
    </location>
</feature>
<feature type="region of interest" description="Disordered" evidence="5">
    <location>
        <begin position="216"/>
        <end position="244"/>
    </location>
</feature>
<comment type="caution">
    <text evidence="7">The sequence shown here is derived from an EMBL/GenBank/DDBJ whole genome shotgun (WGS) entry which is preliminary data.</text>
</comment>
<keyword evidence="8" id="KW-1185">Reference proteome</keyword>
<dbReference type="AlphaFoldDB" id="A0AAN9XZ85"/>
<feature type="compositionally biased region" description="Basic and acidic residues" evidence="5">
    <location>
        <begin position="408"/>
        <end position="419"/>
    </location>
</feature>
<dbReference type="SUPFAM" id="SSF50044">
    <property type="entry name" value="SH3-domain"/>
    <property type="match status" value="1"/>
</dbReference>
<dbReference type="EMBL" id="JBBCAQ010000036">
    <property type="protein sequence ID" value="KAK7576047.1"/>
    <property type="molecule type" value="Genomic_DNA"/>
</dbReference>